<sequence length="263" mass="30037">MTFDPIKNLPAAMIHCRKSSFSTLHIEDLNKGDNCSIVIKNGAERGIYTVDLFKFRSEETSIVNDGQIVANSAKSIVMFPRPENLVAETSQQQLIASVMMARRDWAHQHTNLWYNSFFQSLKYDSIKCPALMLIPMPIVMPVLLPNSDLTKNQCNNNADFRNEIRTGIHYLNSPKNIHFGNYKPEGRSDMRYINDNRASRGLRVRTDGPVIFRQQAIQISPVQTIQDLNIRQIMYLTENGQLRDVSSESGKQNSTCRRNNSKI</sequence>
<dbReference type="WBParaSite" id="TCLT_0000282901-mRNA-1">
    <property type="protein sequence ID" value="TCLT_0000282901-mRNA-1"/>
    <property type="gene ID" value="TCLT_0000282901"/>
</dbReference>
<organism evidence="4">
    <name type="scientific">Thelazia callipaeda</name>
    <name type="common">Oriental eyeworm</name>
    <name type="synonym">Parasitic nematode</name>
    <dbReference type="NCBI Taxonomy" id="103827"/>
    <lineage>
        <taxon>Eukaryota</taxon>
        <taxon>Metazoa</taxon>
        <taxon>Ecdysozoa</taxon>
        <taxon>Nematoda</taxon>
        <taxon>Chromadorea</taxon>
        <taxon>Rhabditida</taxon>
        <taxon>Spirurina</taxon>
        <taxon>Spiruromorpha</taxon>
        <taxon>Thelazioidea</taxon>
        <taxon>Thelaziidae</taxon>
        <taxon>Thelazia</taxon>
    </lineage>
</organism>
<feature type="region of interest" description="Disordered" evidence="1">
    <location>
        <begin position="243"/>
        <end position="263"/>
    </location>
</feature>
<evidence type="ECO:0000313" key="4">
    <source>
        <dbReference type="WBParaSite" id="TCLT_0000282901-mRNA-1"/>
    </source>
</evidence>
<reference evidence="2 3" key="2">
    <citation type="submission" date="2018-11" db="EMBL/GenBank/DDBJ databases">
        <authorList>
            <consortium name="Pathogen Informatics"/>
        </authorList>
    </citation>
    <scope>NUCLEOTIDE SEQUENCE [LARGE SCALE GENOMIC DNA]</scope>
</reference>
<dbReference type="STRING" id="103827.A0A0N5CRH9"/>
<dbReference type="EMBL" id="UYYF01000726">
    <property type="protein sequence ID" value="VDM98987.1"/>
    <property type="molecule type" value="Genomic_DNA"/>
</dbReference>
<gene>
    <name evidence="2" type="ORF">TCLT_LOCUS2830</name>
</gene>
<dbReference type="Proteomes" id="UP000276776">
    <property type="component" value="Unassembled WGS sequence"/>
</dbReference>
<protein>
    <submittedName>
        <fullName evidence="4">Major sperm protein</fullName>
    </submittedName>
</protein>
<proteinExistence type="predicted"/>
<keyword evidence="3" id="KW-1185">Reference proteome</keyword>
<feature type="compositionally biased region" description="Polar residues" evidence="1">
    <location>
        <begin position="247"/>
        <end position="263"/>
    </location>
</feature>
<name>A0A0N5CRH9_THECL</name>
<evidence type="ECO:0000256" key="1">
    <source>
        <dbReference type="SAM" id="MobiDB-lite"/>
    </source>
</evidence>
<accession>A0A0N5CRH9</accession>
<reference evidence="4" key="1">
    <citation type="submission" date="2017-02" db="UniProtKB">
        <authorList>
            <consortium name="WormBaseParasite"/>
        </authorList>
    </citation>
    <scope>IDENTIFICATION</scope>
</reference>
<evidence type="ECO:0000313" key="3">
    <source>
        <dbReference type="Proteomes" id="UP000276776"/>
    </source>
</evidence>
<dbReference type="AlphaFoldDB" id="A0A0N5CRH9"/>
<evidence type="ECO:0000313" key="2">
    <source>
        <dbReference type="EMBL" id="VDM98987.1"/>
    </source>
</evidence>